<evidence type="ECO:0000313" key="2">
    <source>
        <dbReference type="EMBL" id="CAD1843503.1"/>
    </source>
</evidence>
<gene>
    <name evidence="2" type="ORF">CB5_LOCUS26714</name>
</gene>
<name>A0A6V7QK65_ANACO</name>
<evidence type="ECO:0000256" key="1">
    <source>
        <dbReference type="SAM" id="MobiDB-lite"/>
    </source>
</evidence>
<reference evidence="2" key="1">
    <citation type="submission" date="2020-07" db="EMBL/GenBank/DDBJ databases">
        <authorList>
            <person name="Lin J."/>
        </authorList>
    </citation>
    <scope>NUCLEOTIDE SEQUENCE</scope>
</reference>
<organism evidence="2">
    <name type="scientific">Ananas comosus var. bracteatus</name>
    <name type="common">red pineapple</name>
    <dbReference type="NCBI Taxonomy" id="296719"/>
    <lineage>
        <taxon>Eukaryota</taxon>
        <taxon>Viridiplantae</taxon>
        <taxon>Streptophyta</taxon>
        <taxon>Embryophyta</taxon>
        <taxon>Tracheophyta</taxon>
        <taxon>Spermatophyta</taxon>
        <taxon>Magnoliopsida</taxon>
        <taxon>Liliopsida</taxon>
        <taxon>Poales</taxon>
        <taxon>Bromeliaceae</taxon>
        <taxon>Bromelioideae</taxon>
        <taxon>Ananas</taxon>
    </lineage>
</organism>
<proteinExistence type="predicted"/>
<feature type="region of interest" description="Disordered" evidence="1">
    <location>
        <begin position="58"/>
        <end position="100"/>
    </location>
</feature>
<dbReference type="EMBL" id="LR862136">
    <property type="protein sequence ID" value="CAD1843503.1"/>
    <property type="molecule type" value="Genomic_DNA"/>
</dbReference>
<accession>A0A6V7QK65</accession>
<sequence>MNCKGKSARAAVQNLHWSRIALGDRSLAGRDQSHQAELAGILDAIGLWQVGTVPKIQLSGTGLSDKDRSPGDQSLRQGPVPEREIPSARMGGSRGPVSPS</sequence>
<dbReference type="AlphaFoldDB" id="A0A6V7QK65"/>
<protein>
    <submittedName>
        <fullName evidence="2">Uncharacterized protein</fullName>
    </submittedName>
</protein>